<proteinExistence type="predicted"/>
<feature type="region of interest" description="Disordered" evidence="2">
    <location>
        <begin position="70"/>
        <end position="172"/>
    </location>
</feature>
<feature type="compositionally biased region" description="Polar residues" evidence="2">
    <location>
        <begin position="285"/>
        <end position="300"/>
    </location>
</feature>
<sequence>MFTAFRCDESAQQQPRIITPPDITSSSNSTQYSRTACDFCRAKKLRCLGTGEACDRCLASSSACTYTFSSGVGPGKKRRRKVWDPRLTDVPSRRPISPRSGSSPECDDGSLANGTSSSGTSNSWNRAQDATPATSATLSGLPNRHAVSGTEDNNTSTSTSTSTTHQDRDKYWSDVPLSGNGFALCPAKHLSAVPNPTLRLEPRSHSVHDFDNPLDDNETSLLDQDILQLFELSPPRIRDDASTRPARESHPGQTNLQSADLDLTPPFTPQPSSSGCPRASRRNKSVTSQEQLSEPSSSCASGRCNCLSSVLRGLDELDLQRNADAEATPTDTLFLSVERGIDQFSILLACMNCGLNDLSPMLVVTAVNHLALMLSELVHRLTHCQSADTVPTVFQFGRYSVQKTKMRTSLLTSMIELHVKCLSQLIIRLEACMADQPRLLLAGAKSIVTKMQQTLQAFMGGPYSDYDG</sequence>
<dbReference type="OrthoDB" id="2328572at2759"/>
<keyword evidence="5" id="KW-1185">Reference proteome</keyword>
<feature type="compositionally biased region" description="Low complexity" evidence="2">
    <location>
        <begin position="113"/>
        <end position="123"/>
    </location>
</feature>
<comment type="caution">
    <text evidence="4">The sequence shown here is derived from an EMBL/GenBank/DDBJ whole genome shotgun (WGS) entry which is preliminary data.</text>
</comment>
<reference evidence="4 5" key="1">
    <citation type="journal article" date="2019" name="Appl. Microbiol. Biotechnol.">
        <title>Genome sequence of Isaria javanica and comparative genome analysis insights into family S53 peptidase evolution in fungal entomopathogens.</title>
        <authorList>
            <person name="Lin R."/>
            <person name="Zhang X."/>
            <person name="Xin B."/>
            <person name="Zou M."/>
            <person name="Gao Y."/>
            <person name="Qin F."/>
            <person name="Hu Q."/>
            <person name="Xie B."/>
            <person name="Cheng X."/>
        </authorList>
    </citation>
    <scope>NUCLEOTIDE SEQUENCE [LARGE SCALE GENOMIC DNA]</scope>
    <source>
        <strain evidence="4 5">IJ1G</strain>
    </source>
</reference>
<dbReference type="EMBL" id="SPUK01000004">
    <property type="protein sequence ID" value="TQV97794.1"/>
    <property type="molecule type" value="Genomic_DNA"/>
</dbReference>
<dbReference type="AlphaFoldDB" id="A0A545W4V0"/>
<dbReference type="STRING" id="43265.A0A545W4V0"/>
<evidence type="ECO:0000259" key="3">
    <source>
        <dbReference type="PROSITE" id="PS50048"/>
    </source>
</evidence>
<feature type="region of interest" description="Disordered" evidence="2">
    <location>
        <begin position="1"/>
        <end position="30"/>
    </location>
</feature>
<dbReference type="GO" id="GO:0008270">
    <property type="term" value="F:zinc ion binding"/>
    <property type="evidence" value="ECO:0007669"/>
    <property type="project" value="InterPro"/>
</dbReference>
<evidence type="ECO:0000256" key="1">
    <source>
        <dbReference type="ARBA" id="ARBA00023242"/>
    </source>
</evidence>
<dbReference type="PROSITE" id="PS00463">
    <property type="entry name" value="ZN2_CY6_FUNGAL_1"/>
    <property type="match status" value="1"/>
</dbReference>
<name>A0A545W4V0_9HYPO</name>
<keyword evidence="1" id="KW-0539">Nucleus</keyword>
<evidence type="ECO:0000256" key="2">
    <source>
        <dbReference type="SAM" id="MobiDB-lite"/>
    </source>
</evidence>
<dbReference type="SUPFAM" id="SSF57701">
    <property type="entry name" value="Zn2/Cys6 DNA-binding domain"/>
    <property type="match status" value="1"/>
</dbReference>
<dbReference type="InterPro" id="IPR001138">
    <property type="entry name" value="Zn2Cys6_DnaBD"/>
</dbReference>
<feature type="compositionally biased region" description="Low complexity" evidence="2">
    <location>
        <begin position="155"/>
        <end position="164"/>
    </location>
</feature>
<feature type="compositionally biased region" description="Polar residues" evidence="2">
    <location>
        <begin position="10"/>
        <end position="30"/>
    </location>
</feature>
<feature type="compositionally biased region" description="Low complexity" evidence="2">
    <location>
        <begin position="93"/>
        <end position="104"/>
    </location>
</feature>
<accession>A0A545W4V0</accession>
<evidence type="ECO:0000313" key="5">
    <source>
        <dbReference type="Proteomes" id="UP000315783"/>
    </source>
</evidence>
<gene>
    <name evidence="4" type="ORF">IF1G_03537</name>
</gene>
<evidence type="ECO:0000313" key="4">
    <source>
        <dbReference type="EMBL" id="TQV97794.1"/>
    </source>
</evidence>
<dbReference type="CDD" id="cd00067">
    <property type="entry name" value="GAL4"/>
    <property type="match status" value="1"/>
</dbReference>
<feature type="compositionally biased region" description="Polar residues" evidence="2">
    <location>
        <begin position="124"/>
        <end position="140"/>
    </location>
</feature>
<feature type="domain" description="Zn(2)-C6 fungal-type" evidence="3">
    <location>
        <begin position="36"/>
        <end position="66"/>
    </location>
</feature>
<dbReference type="Proteomes" id="UP000315783">
    <property type="component" value="Unassembled WGS sequence"/>
</dbReference>
<dbReference type="PROSITE" id="PS50048">
    <property type="entry name" value="ZN2_CY6_FUNGAL_2"/>
    <property type="match status" value="1"/>
</dbReference>
<feature type="compositionally biased region" description="Basic and acidic residues" evidence="2">
    <location>
        <begin position="236"/>
        <end position="250"/>
    </location>
</feature>
<dbReference type="GO" id="GO:0000981">
    <property type="term" value="F:DNA-binding transcription factor activity, RNA polymerase II-specific"/>
    <property type="evidence" value="ECO:0007669"/>
    <property type="project" value="InterPro"/>
</dbReference>
<feature type="region of interest" description="Disordered" evidence="2">
    <location>
        <begin position="233"/>
        <end position="302"/>
    </location>
</feature>
<dbReference type="InterPro" id="IPR036864">
    <property type="entry name" value="Zn2-C6_fun-type_DNA-bd_sf"/>
</dbReference>
<protein>
    <submittedName>
        <fullName evidence="4">Fungal zn(2)-Cys(6) binuclear clusterdomain-containing protein</fullName>
    </submittedName>
</protein>
<dbReference type="SMART" id="SM00066">
    <property type="entry name" value="GAL4"/>
    <property type="match status" value="1"/>
</dbReference>
<dbReference type="Pfam" id="PF00172">
    <property type="entry name" value="Zn_clus"/>
    <property type="match status" value="1"/>
</dbReference>
<organism evidence="4 5">
    <name type="scientific">Cordyceps javanica</name>
    <dbReference type="NCBI Taxonomy" id="43265"/>
    <lineage>
        <taxon>Eukaryota</taxon>
        <taxon>Fungi</taxon>
        <taxon>Dikarya</taxon>
        <taxon>Ascomycota</taxon>
        <taxon>Pezizomycotina</taxon>
        <taxon>Sordariomycetes</taxon>
        <taxon>Hypocreomycetidae</taxon>
        <taxon>Hypocreales</taxon>
        <taxon>Cordycipitaceae</taxon>
        <taxon>Cordyceps</taxon>
    </lineage>
</organism>
<dbReference type="Gene3D" id="4.10.240.10">
    <property type="entry name" value="Zn(2)-C6 fungal-type DNA-binding domain"/>
    <property type="match status" value="1"/>
</dbReference>